<proteinExistence type="predicted"/>
<sequence>MSITYIITFNLFLLVNSAISFLKDHKKSLKPHSIYSRPYISFQKQPISLFIKNVFAKLNHFYLFLKYNSSCY</sequence>
<accession>A0AAU9IHQ6</accession>
<evidence type="ECO:0000256" key="1">
    <source>
        <dbReference type="SAM" id="Phobius"/>
    </source>
</evidence>
<organism evidence="2 3">
    <name type="scientific">Blepharisma stoltei</name>
    <dbReference type="NCBI Taxonomy" id="1481888"/>
    <lineage>
        <taxon>Eukaryota</taxon>
        <taxon>Sar</taxon>
        <taxon>Alveolata</taxon>
        <taxon>Ciliophora</taxon>
        <taxon>Postciliodesmatophora</taxon>
        <taxon>Heterotrichea</taxon>
        <taxon>Heterotrichida</taxon>
        <taxon>Blepharismidae</taxon>
        <taxon>Blepharisma</taxon>
    </lineage>
</organism>
<dbReference type="AlphaFoldDB" id="A0AAU9IHQ6"/>
<keyword evidence="1" id="KW-0472">Membrane</keyword>
<evidence type="ECO:0008006" key="4">
    <source>
        <dbReference type="Google" id="ProtNLM"/>
    </source>
</evidence>
<evidence type="ECO:0000313" key="2">
    <source>
        <dbReference type="EMBL" id="CAG9313370.1"/>
    </source>
</evidence>
<keyword evidence="1" id="KW-1133">Transmembrane helix</keyword>
<evidence type="ECO:0000313" key="3">
    <source>
        <dbReference type="Proteomes" id="UP001162131"/>
    </source>
</evidence>
<keyword evidence="3" id="KW-1185">Reference proteome</keyword>
<gene>
    <name evidence="2" type="ORF">BSTOLATCC_MIC8642</name>
</gene>
<name>A0AAU9IHQ6_9CILI</name>
<dbReference type="Proteomes" id="UP001162131">
    <property type="component" value="Unassembled WGS sequence"/>
</dbReference>
<protein>
    <recommendedName>
        <fullName evidence="4">Secreted protein</fullName>
    </recommendedName>
</protein>
<comment type="caution">
    <text evidence="2">The sequence shown here is derived from an EMBL/GenBank/DDBJ whole genome shotgun (WGS) entry which is preliminary data.</text>
</comment>
<dbReference type="EMBL" id="CAJZBQ010000010">
    <property type="protein sequence ID" value="CAG9313370.1"/>
    <property type="molecule type" value="Genomic_DNA"/>
</dbReference>
<feature type="transmembrane region" description="Helical" evidence="1">
    <location>
        <begin position="6"/>
        <end position="22"/>
    </location>
</feature>
<reference evidence="2" key="1">
    <citation type="submission" date="2021-09" db="EMBL/GenBank/DDBJ databases">
        <authorList>
            <consortium name="AG Swart"/>
            <person name="Singh M."/>
            <person name="Singh A."/>
            <person name="Seah K."/>
            <person name="Emmerich C."/>
        </authorList>
    </citation>
    <scope>NUCLEOTIDE SEQUENCE</scope>
    <source>
        <strain evidence="2">ATCC30299</strain>
    </source>
</reference>
<keyword evidence="1" id="KW-0812">Transmembrane</keyword>